<evidence type="ECO:0000256" key="2">
    <source>
        <dbReference type="ARBA" id="ARBA00022485"/>
    </source>
</evidence>
<evidence type="ECO:0000256" key="4">
    <source>
        <dbReference type="ARBA" id="ARBA00022737"/>
    </source>
</evidence>
<dbReference type="EMBL" id="OBEL01000001">
    <property type="protein sequence ID" value="SNZ07184.1"/>
    <property type="molecule type" value="Genomic_DNA"/>
</dbReference>
<dbReference type="GO" id="GO:0051539">
    <property type="term" value="F:4 iron, 4 sulfur cluster binding"/>
    <property type="evidence" value="ECO:0007669"/>
    <property type="project" value="UniProtKB-KW"/>
</dbReference>
<feature type="domain" description="4Fe-4S ferredoxin-type" evidence="9">
    <location>
        <begin position="290"/>
        <end position="319"/>
    </location>
</feature>
<evidence type="ECO:0000256" key="5">
    <source>
        <dbReference type="ARBA" id="ARBA00022982"/>
    </source>
</evidence>
<accession>A0A285NCE9</accession>
<feature type="transmembrane region" description="Helical" evidence="8">
    <location>
        <begin position="66"/>
        <end position="87"/>
    </location>
</feature>
<evidence type="ECO:0000256" key="6">
    <source>
        <dbReference type="ARBA" id="ARBA00023004"/>
    </source>
</evidence>
<keyword evidence="4" id="KW-0677">Repeat</keyword>
<reference evidence="10 11" key="1">
    <citation type="submission" date="2017-09" db="EMBL/GenBank/DDBJ databases">
        <authorList>
            <person name="Ehlers B."/>
            <person name="Leendertz F.H."/>
        </authorList>
    </citation>
    <scope>NUCLEOTIDE SEQUENCE [LARGE SCALE GENOMIC DNA]</scope>
    <source>
        <strain evidence="10 11">DSM 18289</strain>
    </source>
</reference>
<dbReference type="PANTHER" id="PTHR30176:SF3">
    <property type="entry name" value="FERREDOXIN-TYPE PROTEIN NAPH"/>
    <property type="match status" value="1"/>
</dbReference>
<evidence type="ECO:0000313" key="11">
    <source>
        <dbReference type="Proteomes" id="UP000219439"/>
    </source>
</evidence>
<feature type="transmembrane region" description="Helical" evidence="8">
    <location>
        <begin position="208"/>
        <end position="230"/>
    </location>
</feature>
<evidence type="ECO:0000259" key="9">
    <source>
        <dbReference type="PROSITE" id="PS51379"/>
    </source>
</evidence>
<evidence type="ECO:0000256" key="1">
    <source>
        <dbReference type="ARBA" id="ARBA00022448"/>
    </source>
</evidence>
<keyword evidence="6" id="KW-0408">Iron</keyword>
<organism evidence="10 11">
    <name type="scientific">Cohaesibacter gelatinilyticus</name>
    <dbReference type="NCBI Taxonomy" id="372072"/>
    <lineage>
        <taxon>Bacteria</taxon>
        <taxon>Pseudomonadati</taxon>
        <taxon>Pseudomonadota</taxon>
        <taxon>Alphaproteobacteria</taxon>
        <taxon>Hyphomicrobiales</taxon>
        <taxon>Cohaesibacteraceae</taxon>
    </lineage>
</organism>
<dbReference type="InterPro" id="IPR011886">
    <property type="entry name" value="NapH_MauN"/>
</dbReference>
<dbReference type="GO" id="GO:0046872">
    <property type="term" value="F:metal ion binding"/>
    <property type="evidence" value="ECO:0007669"/>
    <property type="project" value="UniProtKB-KW"/>
</dbReference>
<dbReference type="SUPFAM" id="SSF54862">
    <property type="entry name" value="4Fe-4S ferredoxins"/>
    <property type="match status" value="1"/>
</dbReference>
<dbReference type="Proteomes" id="UP000219439">
    <property type="component" value="Unassembled WGS sequence"/>
</dbReference>
<keyword evidence="5" id="KW-0249">Electron transport</keyword>
<dbReference type="AlphaFoldDB" id="A0A285NCE9"/>
<feature type="transmembrane region" description="Helical" evidence="8">
    <location>
        <begin position="178"/>
        <end position="196"/>
    </location>
</feature>
<dbReference type="Pfam" id="PF12801">
    <property type="entry name" value="Fer4_5"/>
    <property type="match status" value="2"/>
</dbReference>
<evidence type="ECO:0000256" key="8">
    <source>
        <dbReference type="SAM" id="Phobius"/>
    </source>
</evidence>
<keyword evidence="8" id="KW-0472">Membrane</keyword>
<dbReference type="Gene3D" id="3.30.70.20">
    <property type="match status" value="1"/>
</dbReference>
<keyword evidence="8" id="KW-0812">Transmembrane</keyword>
<proteinExistence type="predicted"/>
<dbReference type="PROSITE" id="PS51379">
    <property type="entry name" value="4FE4S_FER_2"/>
    <property type="match status" value="1"/>
</dbReference>
<dbReference type="NCBIfam" id="TIGR02163">
    <property type="entry name" value="napH"/>
    <property type="match status" value="1"/>
</dbReference>
<dbReference type="Pfam" id="PF00037">
    <property type="entry name" value="Fer4"/>
    <property type="match status" value="1"/>
</dbReference>
<dbReference type="OrthoDB" id="9806398at2"/>
<evidence type="ECO:0000313" key="10">
    <source>
        <dbReference type="EMBL" id="SNZ07184.1"/>
    </source>
</evidence>
<protein>
    <submittedName>
        <fullName evidence="10">Ferredoxin-type protein NapH</fullName>
    </submittedName>
</protein>
<dbReference type="InterPro" id="IPR051684">
    <property type="entry name" value="Electron_Trans/Redox"/>
</dbReference>
<sequence length="325" mass="36762">MSKIVHSILLMLGKDAARPARDQFSPKALEIFKGKKTKEAVQERIRLIKEEKVWFKPGTKWLKRRWASVIIVNLLFVLSFWLDIQLIEGALTGSRVVGFHMADLNSALQVMLAYKHIVVNLLIGTATVLFGWWLLGGRTFCAWACPYHLLAEIAEMIHMKLAAKGLVKDHTFDRRMRTVLYFIFAILAFVTGYTVFEYISPVGILSRAFTYGASFALVIVGILLLIEIFYSRRFWCRYVCPIGLTYGFAGALSPVQIKYDSTKCLHEGECRDVCMVPHVLEPTKLGFADQEFHYMGADCTRCGMCLDACPTGALKFHIRGSDSLL</sequence>
<dbReference type="InterPro" id="IPR017896">
    <property type="entry name" value="4Fe4S_Fe-S-bd"/>
</dbReference>
<evidence type="ECO:0000256" key="3">
    <source>
        <dbReference type="ARBA" id="ARBA00022723"/>
    </source>
</evidence>
<keyword evidence="8" id="KW-1133">Transmembrane helix</keyword>
<dbReference type="RefSeq" id="WP_097152002.1">
    <property type="nucleotide sequence ID" value="NZ_OBEL01000001.1"/>
</dbReference>
<keyword evidence="2" id="KW-0004">4Fe-4S</keyword>
<keyword evidence="3" id="KW-0479">Metal-binding</keyword>
<feature type="transmembrane region" description="Helical" evidence="8">
    <location>
        <begin position="107"/>
        <end position="135"/>
    </location>
</feature>
<evidence type="ECO:0000256" key="7">
    <source>
        <dbReference type="ARBA" id="ARBA00023014"/>
    </source>
</evidence>
<gene>
    <name evidence="10" type="ORF">SAMN06265368_0700</name>
</gene>
<dbReference type="PROSITE" id="PS00198">
    <property type="entry name" value="4FE4S_FER_1"/>
    <property type="match status" value="1"/>
</dbReference>
<dbReference type="GO" id="GO:0005886">
    <property type="term" value="C:plasma membrane"/>
    <property type="evidence" value="ECO:0007669"/>
    <property type="project" value="TreeGrafter"/>
</dbReference>
<dbReference type="InterPro" id="IPR017900">
    <property type="entry name" value="4Fe4S_Fe_S_CS"/>
</dbReference>
<keyword evidence="7" id="KW-0411">Iron-sulfur</keyword>
<keyword evidence="1" id="KW-0813">Transport</keyword>
<keyword evidence="11" id="KW-1185">Reference proteome</keyword>
<dbReference type="PANTHER" id="PTHR30176">
    <property type="entry name" value="FERREDOXIN-TYPE PROTEIN NAPH"/>
    <property type="match status" value="1"/>
</dbReference>
<name>A0A285NCE9_9HYPH</name>